<proteinExistence type="predicted"/>
<accession>A0ABS1S8P7</accession>
<sequence length="472" mass="52162">MVQDKGFAGPILHFRGCDANGLHLAAVTVTPQGAVSPGSLRTAGGDCQPVLLAQVAGLAVWRHDFTLTTAEGGYHLNGRDHAVVTRLDGDIRIAFVSCNGEENGDLDRESAERNLMWARLEADHRRAPFALLLQGGDQIYADEATHGHPLTQDWPDHVPEDPSPDDLDDLTLYLQRKFAERYMMVLAAEGCANLLASVPSLSVWDDHDICDGWGSLPESRTASAVGQALFRVARQMYLLFQHGATEADVPALFTDPTGSALGWRRDLPGATLFAPDLRSERHRHRIMGEAGWKAMDALQPMGDHVFMVSSVPLLGPRLSLLESAMMMIPRMQHYEDDLRDQWQSHAHRDEWRRMLGAVLRMRKTAPVTVLSGEIHLATRAEMGPDDSLVHQLVASGISHRAPPKAYARVLGLFAGLGDAPLKGHPIRIKPLPGQKHRYVAERNYLTLDRRAGRWQAVWHLEESGDTPPLPLD</sequence>
<dbReference type="CDD" id="cd07389">
    <property type="entry name" value="MPP_PhoD"/>
    <property type="match status" value="1"/>
</dbReference>
<dbReference type="InterPro" id="IPR018946">
    <property type="entry name" value="PhoD-like_MPP"/>
</dbReference>
<comment type="caution">
    <text evidence="2">The sequence shown here is derived from an EMBL/GenBank/DDBJ whole genome shotgun (WGS) entry which is preliminary data.</text>
</comment>
<evidence type="ECO:0000313" key="3">
    <source>
        <dbReference type="Proteomes" id="UP000644749"/>
    </source>
</evidence>
<dbReference type="InterPro" id="IPR029052">
    <property type="entry name" value="Metallo-depent_PP-like"/>
</dbReference>
<dbReference type="Pfam" id="PF19050">
    <property type="entry name" value="PhoD_2"/>
    <property type="match status" value="1"/>
</dbReference>
<dbReference type="Proteomes" id="UP000644749">
    <property type="component" value="Unassembled WGS sequence"/>
</dbReference>
<dbReference type="Gene3D" id="3.60.21.70">
    <property type="entry name" value="PhoD-like phosphatase"/>
    <property type="match status" value="1"/>
</dbReference>
<dbReference type="EMBL" id="JAESHT010000017">
    <property type="protein sequence ID" value="MBL3675107.1"/>
    <property type="molecule type" value="Genomic_DNA"/>
</dbReference>
<dbReference type="PANTHER" id="PTHR46689">
    <property type="entry name" value="MEMBRANE PROTEIN, PUTATIVE-RELATED"/>
    <property type="match status" value="1"/>
</dbReference>
<dbReference type="RefSeq" id="WP_191311888.1">
    <property type="nucleotide sequence ID" value="NZ_BNCL01000017.1"/>
</dbReference>
<protein>
    <submittedName>
        <fullName evidence="2">Alkaline phosphatase family protein</fullName>
    </submittedName>
</protein>
<name>A0ABS1S8P7_9RHOB</name>
<keyword evidence="3" id="KW-1185">Reference proteome</keyword>
<evidence type="ECO:0000259" key="1">
    <source>
        <dbReference type="Pfam" id="PF19050"/>
    </source>
</evidence>
<dbReference type="PANTHER" id="PTHR46689:SF2">
    <property type="entry name" value="WW DOMAIN PROTEIN (AFU_ORTHOLOGUE AFUA_6G06520)"/>
    <property type="match status" value="1"/>
</dbReference>
<gene>
    <name evidence="2" type="ORF">JL111_16635</name>
</gene>
<evidence type="ECO:0000313" key="2">
    <source>
        <dbReference type="EMBL" id="MBL3675107.1"/>
    </source>
</evidence>
<dbReference type="InterPro" id="IPR038607">
    <property type="entry name" value="PhoD-like_sf"/>
</dbReference>
<organism evidence="2 3">
    <name type="scientific">Paracoccus aerius</name>
    <dbReference type="NCBI Taxonomy" id="1915382"/>
    <lineage>
        <taxon>Bacteria</taxon>
        <taxon>Pseudomonadati</taxon>
        <taxon>Pseudomonadota</taxon>
        <taxon>Alphaproteobacteria</taxon>
        <taxon>Rhodobacterales</taxon>
        <taxon>Paracoccaceae</taxon>
        <taxon>Paracoccus</taxon>
    </lineage>
</organism>
<reference evidence="2 3" key="1">
    <citation type="submission" date="2021-01" db="EMBL/GenBank/DDBJ databases">
        <title>011410 draft genome.</title>
        <authorList>
            <person name="Lang L."/>
        </authorList>
    </citation>
    <scope>NUCLEOTIDE SEQUENCE [LARGE SCALE GENOMIC DNA]</scope>
    <source>
        <strain evidence="2 3">KCTC 42845</strain>
    </source>
</reference>
<dbReference type="SUPFAM" id="SSF56300">
    <property type="entry name" value="Metallo-dependent phosphatases"/>
    <property type="match status" value="1"/>
</dbReference>
<dbReference type="InterPro" id="IPR043904">
    <property type="entry name" value="PhoD_2-like"/>
</dbReference>
<feature type="domain" description="PhoD-like phosphatase" evidence="1">
    <location>
        <begin position="115"/>
        <end position="325"/>
    </location>
</feature>